<dbReference type="PANTHER" id="PTHR48081:SF8">
    <property type="entry name" value="ALPHA_BETA HYDROLASE FOLD-3 DOMAIN-CONTAINING PROTEIN-RELATED"/>
    <property type="match status" value="1"/>
</dbReference>
<organism evidence="3 4">
    <name type="scientific">Microbaculum marinum</name>
    <dbReference type="NCBI Taxonomy" id="1764581"/>
    <lineage>
        <taxon>Bacteria</taxon>
        <taxon>Pseudomonadati</taxon>
        <taxon>Pseudomonadota</taxon>
        <taxon>Alphaproteobacteria</taxon>
        <taxon>Hyphomicrobiales</taxon>
        <taxon>Tepidamorphaceae</taxon>
        <taxon>Microbaculum</taxon>
    </lineage>
</organism>
<dbReference type="Gene3D" id="3.40.50.1820">
    <property type="entry name" value="alpha/beta hydrolase"/>
    <property type="match status" value="1"/>
</dbReference>
<dbReference type="InterPro" id="IPR029058">
    <property type="entry name" value="AB_hydrolase_fold"/>
</dbReference>
<dbReference type="GO" id="GO:0016787">
    <property type="term" value="F:hydrolase activity"/>
    <property type="evidence" value="ECO:0007669"/>
    <property type="project" value="UniProtKB-KW"/>
</dbReference>
<evidence type="ECO:0000256" key="1">
    <source>
        <dbReference type="ARBA" id="ARBA00022801"/>
    </source>
</evidence>
<dbReference type="InterPro" id="IPR013094">
    <property type="entry name" value="AB_hydrolase_3"/>
</dbReference>
<keyword evidence="1 3" id="KW-0378">Hydrolase</keyword>
<comment type="caution">
    <text evidence="3">The sequence shown here is derived from an EMBL/GenBank/DDBJ whole genome shotgun (WGS) entry which is preliminary data.</text>
</comment>
<evidence type="ECO:0000313" key="4">
    <source>
        <dbReference type="Proteomes" id="UP001378188"/>
    </source>
</evidence>
<dbReference type="AlphaFoldDB" id="A0AAW9RTV3"/>
<dbReference type="Proteomes" id="UP001378188">
    <property type="component" value="Unassembled WGS sequence"/>
</dbReference>
<keyword evidence="4" id="KW-1185">Reference proteome</keyword>
<name>A0AAW9RTV3_9HYPH</name>
<accession>A0AAW9RTV3</accession>
<proteinExistence type="predicted"/>
<reference evidence="3 4" key="1">
    <citation type="submission" date="2024-02" db="EMBL/GenBank/DDBJ databases">
        <title>Genome analysis and characterization of Microbaculum marinisediminis sp. nov., isolated from marine sediment.</title>
        <authorList>
            <person name="Du Z.-J."/>
            <person name="Ye Y.-Q."/>
            <person name="Zhang Z.-R."/>
            <person name="Yuan S.-M."/>
            <person name="Zhang X.-Y."/>
        </authorList>
    </citation>
    <scope>NUCLEOTIDE SEQUENCE [LARGE SCALE GENOMIC DNA]</scope>
    <source>
        <strain evidence="3 4">SDUM1044001</strain>
    </source>
</reference>
<dbReference type="InterPro" id="IPR050300">
    <property type="entry name" value="GDXG_lipolytic_enzyme"/>
</dbReference>
<dbReference type="RefSeq" id="WP_340328676.1">
    <property type="nucleotide sequence ID" value="NZ_JAZHOF010000002.1"/>
</dbReference>
<feature type="domain" description="Alpha/beta hydrolase fold-3" evidence="2">
    <location>
        <begin position="93"/>
        <end position="297"/>
    </location>
</feature>
<dbReference type="SUPFAM" id="SSF53474">
    <property type="entry name" value="alpha/beta-Hydrolases"/>
    <property type="match status" value="1"/>
</dbReference>
<sequence length="321" mass="34632">MAKTVFPPADVFREDAISAETAAINADVVRTLDAAPDQWSFPPAERRERRRAGLGPFPLAPRSDRAETIEIEGAYGPIPLRIIAPDSPAGVYLHIHGGGWTIGAADEQDPRLERIAANCNLAVVSVEYRLAPEYPYPHAPDECEAAALWLVRTAGERFGSERFAIGGESAGAHLALVTMLRLRDRHNLRPFSAANLVAGCFDLRLTPSAANWGDERLVLNTRDMQKFIECFLQNGEPLEDPDISPIFADLAGLPPALITVGTRDPLLDDSLFLAARWAAAGNDTELAVYPGGAHVFMAYSGALAEESLARMDGFLSETGGS</sequence>
<evidence type="ECO:0000313" key="3">
    <source>
        <dbReference type="EMBL" id="MEJ8570986.1"/>
    </source>
</evidence>
<evidence type="ECO:0000259" key="2">
    <source>
        <dbReference type="Pfam" id="PF07859"/>
    </source>
</evidence>
<dbReference type="EMBL" id="JAZHOF010000002">
    <property type="protein sequence ID" value="MEJ8570986.1"/>
    <property type="molecule type" value="Genomic_DNA"/>
</dbReference>
<dbReference type="Pfam" id="PF07859">
    <property type="entry name" value="Abhydrolase_3"/>
    <property type="match status" value="1"/>
</dbReference>
<dbReference type="PANTHER" id="PTHR48081">
    <property type="entry name" value="AB HYDROLASE SUPERFAMILY PROTEIN C4A8.06C"/>
    <property type="match status" value="1"/>
</dbReference>
<gene>
    <name evidence="3" type="ORF">V3328_05855</name>
</gene>
<protein>
    <submittedName>
        <fullName evidence="3">Alpha/beta hydrolase</fullName>
    </submittedName>
</protein>